<evidence type="ECO:0000256" key="6">
    <source>
        <dbReference type="ARBA" id="ARBA00022833"/>
    </source>
</evidence>
<dbReference type="PANTHER" id="PTHR37016:SF3">
    <property type="entry name" value="NEUTRAL PROTEASE 2-RELATED"/>
    <property type="match status" value="1"/>
</dbReference>
<dbReference type="InterPro" id="IPR024079">
    <property type="entry name" value="MetalloPept_cat_dom_sf"/>
</dbReference>
<dbReference type="Pfam" id="PF14521">
    <property type="entry name" value="Aspzincin_M35"/>
    <property type="match status" value="1"/>
</dbReference>
<organism evidence="10 11">
    <name type="scientific">Luteibacter jiangsuensis</name>
    <dbReference type="NCBI Taxonomy" id="637577"/>
    <lineage>
        <taxon>Bacteria</taxon>
        <taxon>Pseudomonadati</taxon>
        <taxon>Pseudomonadota</taxon>
        <taxon>Gammaproteobacteria</taxon>
        <taxon>Lysobacterales</taxon>
        <taxon>Rhodanobacteraceae</taxon>
        <taxon>Luteibacter</taxon>
    </lineage>
</organism>
<dbReference type="RefSeq" id="WP_306851058.1">
    <property type="nucleotide sequence ID" value="NZ_JAUSSK010000004.1"/>
</dbReference>
<dbReference type="Gene3D" id="3.40.390.10">
    <property type="entry name" value="Collagenase (Catalytic Domain)"/>
    <property type="match status" value="1"/>
</dbReference>
<keyword evidence="3" id="KW-0645">Protease</keyword>
<proteinExistence type="inferred from homology"/>
<evidence type="ECO:0000256" key="2">
    <source>
        <dbReference type="ARBA" id="ARBA00010279"/>
    </source>
</evidence>
<dbReference type="SMART" id="SM01351">
    <property type="entry name" value="Aspzincin_M35"/>
    <property type="match status" value="1"/>
</dbReference>
<name>A0ABT9T448_9GAMM</name>
<evidence type="ECO:0000256" key="8">
    <source>
        <dbReference type="SAM" id="SignalP"/>
    </source>
</evidence>
<keyword evidence="6" id="KW-0862">Zinc</keyword>
<evidence type="ECO:0000256" key="3">
    <source>
        <dbReference type="ARBA" id="ARBA00022670"/>
    </source>
</evidence>
<sequence>MTRRLLTLLAGSLVFAGHAFAGGREENRELEVSLTDASRPPMGGDGTISVTLKNNGKSTIYLPKVHTPLYTPENHLMNNVFKVVDERGDAAKFIGRYVRVLPEDGDSYYGRLAPGETLSHEVDLTADYMLLPGTQYQLSYEQPYAYGYSQEEGGRGQLKDNRLIEPSNTMTFTYIPRKQSTRTHRDEPDPAKECTSEQYSAISAATLDAHVWVSRARTRIENLYFVELGKDDLGNTTYSGRLKQDNVYDYWFGAARNQAEPYLSRPSYTDYWRKDDDYLMMKSLNSVGLRLGGEAYLCGCPSTYPWNTAAWTQTEPKNIIHLCDRFFELPVSDGAYDSQRLTIIHEVSHFVDYRGGETADYVYGRNGAHELTTSNRANAVKNADNLMYFVGAANQ</sequence>
<dbReference type="EMBL" id="JAUSSK010000004">
    <property type="protein sequence ID" value="MDQ0010957.1"/>
    <property type="molecule type" value="Genomic_DNA"/>
</dbReference>
<dbReference type="Proteomes" id="UP001237737">
    <property type="component" value="Unassembled WGS sequence"/>
</dbReference>
<gene>
    <name evidence="10" type="ORF">J2T07_003163</name>
</gene>
<dbReference type="InterPro" id="IPR050414">
    <property type="entry name" value="Fungal_M35_metalloproteases"/>
</dbReference>
<evidence type="ECO:0000313" key="10">
    <source>
        <dbReference type="EMBL" id="MDQ0010957.1"/>
    </source>
</evidence>
<feature type="signal peptide" evidence="8">
    <location>
        <begin position="1"/>
        <end position="21"/>
    </location>
</feature>
<comment type="caution">
    <text evidence="10">The sequence shown here is derived from an EMBL/GenBank/DDBJ whole genome shotgun (WGS) entry which is preliminary data.</text>
</comment>
<dbReference type="PANTHER" id="PTHR37016">
    <property type="match status" value="1"/>
</dbReference>
<evidence type="ECO:0000256" key="7">
    <source>
        <dbReference type="ARBA" id="ARBA00023049"/>
    </source>
</evidence>
<evidence type="ECO:0000313" key="11">
    <source>
        <dbReference type="Proteomes" id="UP001237737"/>
    </source>
</evidence>
<feature type="chain" id="PRO_5045409427" evidence="8">
    <location>
        <begin position="22"/>
        <end position="395"/>
    </location>
</feature>
<keyword evidence="5 10" id="KW-0378">Hydrolase</keyword>
<evidence type="ECO:0000256" key="1">
    <source>
        <dbReference type="ARBA" id="ARBA00001947"/>
    </source>
</evidence>
<evidence type="ECO:0000256" key="5">
    <source>
        <dbReference type="ARBA" id="ARBA00022801"/>
    </source>
</evidence>
<dbReference type="SUPFAM" id="SSF55486">
    <property type="entry name" value="Metalloproteases ('zincins'), catalytic domain"/>
    <property type="match status" value="1"/>
</dbReference>
<dbReference type="InterPro" id="IPR029463">
    <property type="entry name" value="Lys_MEP"/>
</dbReference>
<comment type="cofactor">
    <cofactor evidence="1">
        <name>Zn(2+)</name>
        <dbReference type="ChEBI" id="CHEBI:29105"/>
    </cofactor>
</comment>
<keyword evidence="11" id="KW-1185">Reference proteome</keyword>
<reference evidence="10 11" key="1">
    <citation type="submission" date="2023-07" db="EMBL/GenBank/DDBJ databases">
        <title>Sorghum-associated microbial communities from plants grown in Nebraska, USA.</title>
        <authorList>
            <person name="Schachtman D."/>
        </authorList>
    </citation>
    <scope>NUCLEOTIDE SEQUENCE [LARGE SCALE GENOMIC DNA]</scope>
    <source>
        <strain evidence="10 11">CC60</strain>
    </source>
</reference>
<evidence type="ECO:0000256" key="4">
    <source>
        <dbReference type="ARBA" id="ARBA00022723"/>
    </source>
</evidence>
<comment type="similarity">
    <text evidence="2">Belongs to the peptidase M35 family.</text>
</comment>
<evidence type="ECO:0000259" key="9">
    <source>
        <dbReference type="SMART" id="SM01351"/>
    </source>
</evidence>
<dbReference type="Gene3D" id="2.60.40.2970">
    <property type="match status" value="1"/>
</dbReference>
<dbReference type="EC" id="3.4.24.20" evidence="10"/>
<protein>
    <submittedName>
        <fullName evidence="10">Peptidyl-Lys metalloendopeptidase</fullName>
        <ecNumber evidence="10">3.4.24.20</ecNumber>
    </submittedName>
</protein>
<keyword evidence="4" id="KW-0479">Metal-binding</keyword>
<keyword evidence="8" id="KW-0732">Signal</keyword>
<dbReference type="GO" id="GO:0016787">
    <property type="term" value="F:hydrolase activity"/>
    <property type="evidence" value="ECO:0007669"/>
    <property type="project" value="UniProtKB-KW"/>
</dbReference>
<keyword evidence="7" id="KW-0482">Metalloprotease</keyword>
<accession>A0ABT9T448</accession>
<feature type="domain" description="Lysine-specific metallo-endopeptidase" evidence="9">
    <location>
        <begin position="231"/>
        <end position="391"/>
    </location>
</feature>